<dbReference type="Proteomes" id="UP001234178">
    <property type="component" value="Unassembled WGS sequence"/>
</dbReference>
<organism evidence="1 2">
    <name type="scientific">Daphnia magna</name>
    <dbReference type="NCBI Taxonomy" id="35525"/>
    <lineage>
        <taxon>Eukaryota</taxon>
        <taxon>Metazoa</taxon>
        <taxon>Ecdysozoa</taxon>
        <taxon>Arthropoda</taxon>
        <taxon>Crustacea</taxon>
        <taxon>Branchiopoda</taxon>
        <taxon>Diplostraca</taxon>
        <taxon>Cladocera</taxon>
        <taxon>Anomopoda</taxon>
        <taxon>Daphniidae</taxon>
        <taxon>Daphnia</taxon>
    </lineage>
</organism>
<evidence type="ECO:0000313" key="1">
    <source>
        <dbReference type="EMBL" id="KAK4005720.1"/>
    </source>
</evidence>
<sequence>MCESAETKQLMKFISGSTIRPKWRSPTTLHQMLVEPILLKNPVTFWLQIHIFVILVKFGVESKGQLKIPENRQKSLISLNSMKIRDFGQIQLLAENTSGQYFRRYWLLPVTSGKILRDFAESLLYLTLELECLILKLECLILKLECQQTMRGV</sequence>
<evidence type="ECO:0000313" key="2">
    <source>
        <dbReference type="Proteomes" id="UP001234178"/>
    </source>
</evidence>
<dbReference type="EMBL" id="JAOYFB010000002">
    <property type="protein sequence ID" value="KAK4005720.1"/>
    <property type="molecule type" value="Genomic_DNA"/>
</dbReference>
<reference evidence="1 2" key="1">
    <citation type="journal article" date="2023" name="Nucleic Acids Res.">
        <title>The hologenome of Daphnia magna reveals possible DNA methylation and microbiome-mediated evolution of the host genome.</title>
        <authorList>
            <person name="Chaturvedi A."/>
            <person name="Li X."/>
            <person name="Dhandapani V."/>
            <person name="Marshall H."/>
            <person name="Kissane S."/>
            <person name="Cuenca-Cambronero M."/>
            <person name="Asole G."/>
            <person name="Calvet F."/>
            <person name="Ruiz-Romero M."/>
            <person name="Marangio P."/>
            <person name="Guigo R."/>
            <person name="Rago D."/>
            <person name="Mirbahai L."/>
            <person name="Eastwood N."/>
            <person name="Colbourne J.K."/>
            <person name="Zhou J."/>
            <person name="Mallon E."/>
            <person name="Orsini L."/>
        </authorList>
    </citation>
    <scope>NUCLEOTIDE SEQUENCE [LARGE SCALE GENOMIC DNA]</scope>
    <source>
        <strain evidence="1">LRV0_1</strain>
    </source>
</reference>
<comment type="caution">
    <text evidence="1">The sequence shown here is derived from an EMBL/GenBank/DDBJ whole genome shotgun (WGS) entry which is preliminary data.</text>
</comment>
<protein>
    <submittedName>
        <fullName evidence="1">Uncharacterized protein</fullName>
    </submittedName>
</protein>
<proteinExistence type="predicted"/>
<accession>A0ABQ9YYP0</accession>
<name>A0ABQ9YYP0_9CRUS</name>
<keyword evidence="2" id="KW-1185">Reference proteome</keyword>
<gene>
    <name evidence="1" type="ORF">OUZ56_010795</name>
</gene>